<dbReference type="EMBL" id="GBRH01247272">
    <property type="protein sequence ID" value="JAD50623.1"/>
    <property type="molecule type" value="Transcribed_RNA"/>
</dbReference>
<name>A0A0A9ALB8_ARUDO</name>
<sequence length="29" mass="3400">MKNSVRRIKKNIQTRNRIEPDPSGHVIIV</sequence>
<proteinExistence type="predicted"/>
<reference evidence="1" key="1">
    <citation type="submission" date="2014-09" db="EMBL/GenBank/DDBJ databases">
        <authorList>
            <person name="Magalhaes I.L.F."/>
            <person name="Oliveira U."/>
            <person name="Santos F.R."/>
            <person name="Vidigal T.H.D.A."/>
            <person name="Brescovit A.D."/>
            <person name="Santos A.J."/>
        </authorList>
    </citation>
    <scope>NUCLEOTIDE SEQUENCE</scope>
    <source>
        <tissue evidence="1">Shoot tissue taken approximately 20 cm above the soil surface</tissue>
    </source>
</reference>
<accession>A0A0A9ALB8</accession>
<dbReference type="AlphaFoldDB" id="A0A0A9ALB8"/>
<reference evidence="1" key="2">
    <citation type="journal article" date="2015" name="Data Brief">
        <title>Shoot transcriptome of the giant reed, Arundo donax.</title>
        <authorList>
            <person name="Barrero R.A."/>
            <person name="Guerrero F.D."/>
            <person name="Moolhuijzen P."/>
            <person name="Goolsby J.A."/>
            <person name="Tidwell J."/>
            <person name="Bellgard S.E."/>
            <person name="Bellgard M.I."/>
        </authorList>
    </citation>
    <scope>NUCLEOTIDE SEQUENCE</scope>
    <source>
        <tissue evidence="1">Shoot tissue taken approximately 20 cm above the soil surface</tissue>
    </source>
</reference>
<protein>
    <submittedName>
        <fullName evidence="1">Uncharacterized protein</fullName>
    </submittedName>
</protein>
<evidence type="ECO:0000313" key="1">
    <source>
        <dbReference type="EMBL" id="JAD50623.1"/>
    </source>
</evidence>
<organism evidence="1">
    <name type="scientific">Arundo donax</name>
    <name type="common">Giant reed</name>
    <name type="synonym">Donax arundinaceus</name>
    <dbReference type="NCBI Taxonomy" id="35708"/>
    <lineage>
        <taxon>Eukaryota</taxon>
        <taxon>Viridiplantae</taxon>
        <taxon>Streptophyta</taxon>
        <taxon>Embryophyta</taxon>
        <taxon>Tracheophyta</taxon>
        <taxon>Spermatophyta</taxon>
        <taxon>Magnoliopsida</taxon>
        <taxon>Liliopsida</taxon>
        <taxon>Poales</taxon>
        <taxon>Poaceae</taxon>
        <taxon>PACMAD clade</taxon>
        <taxon>Arundinoideae</taxon>
        <taxon>Arundineae</taxon>
        <taxon>Arundo</taxon>
    </lineage>
</organism>